<dbReference type="EMBL" id="CP098400">
    <property type="protein sequence ID" value="URW80075.1"/>
    <property type="molecule type" value="Genomic_DNA"/>
</dbReference>
<dbReference type="PANTHER" id="PTHR38764:SF1">
    <property type="entry name" value="ACYL CARRIER PROTEIN PHOSPHODIESTERASE"/>
    <property type="match status" value="1"/>
</dbReference>
<dbReference type="InterPro" id="IPR007431">
    <property type="entry name" value="ACP_PD"/>
</dbReference>
<evidence type="ECO:0000256" key="3">
    <source>
        <dbReference type="ARBA" id="ARBA00023098"/>
    </source>
</evidence>
<dbReference type="GO" id="GO:0008770">
    <property type="term" value="F:[acyl-carrier-protein] phosphodiesterase activity"/>
    <property type="evidence" value="ECO:0007669"/>
    <property type="project" value="InterPro"/>
</dbReference>
<organism evidence="4 5">
    <name type="scientific">Xiashengella succiniciproducens</name>
    <dbReference type="NCBI Taxonomy" id="2949635"/>
    <lineage>
        <taxon>Bacteria</taxon>
        <taxon>Pseudomonadati</taxon>
        <taxon>Bacteroidota</taxon>
        <taxon>Bacteroidia</taxon>
        <taxon>Marinilabiliales</taxon>
        <taxon>Marinilabiliaceae</taxon>
        <taxon>Xiashengella</taxon>
    </lineage>
</organism>
<keyword evidence="3" id="KW-0443">Lipid metabolism</keyword>
<dbReference type="Pfam" id="PF04336">
    <property type="entry name" value="ACP_PD"/>
    <property type="match status" value="1"/>
</dbReference>
<protein>
    <submittedName>
        <fullName evidence="4">ACP phosphodiesterase</fullName>
    </submittedName>
</protein>
<accession>A0A9J6ZR51</accession>
<proteinExistence type="predicted"/>
<name>A0A9J6ZR51_9BACT</name>
<reference evidence="4" key="1">
    <citation type="submission" date="2022-05" db="EMBL/GenBank/DDBJ databases">
        <authorList>
            <person name="Sun X."/>
        </authorList>
    </citation>
    <scope>NUCLEOTIDE SEQUENCE</scope>
    <source>
        <strain evidence="4">Ai-910</strain>
    </source>
</reference>
<dbReference type="GO" id="GO:0006633">
    <property type="term" value="P:fatty acid biosynthetic process"/>
    <property type="evidence" value="ECO:0007669"/>
    <property type="project" value="InterPro"/>
</dbReference>
<dbReference type="Proteomes" id="UP001056426">
    <property type="component" value="Chromosome"/>
</dbReference>
<dbReference type="PANTHER" id="PTHR38764">
    <property type="entry name" value="ACYL CARRIER PROTEIN PHOSPHODIESTERASE"/>
    <property type="match status" value="1"/>
</dbReference>
<keyword evidence="2" id="KW-0378">Hydrolase</keyword>
<gene>
    <name evidence="4" type="ORF">M9189_01710</name>
</gene>
<keyword evidence="5" id="KW-1185">Reference proteome</keyword>
<evidence type="ECO:0000256" key="2">
    <source>
        <dbReference type="ARBA" id="ARBA00022801"/>
    </source>
</evidence>
<evidence type="ECO:0000313" key="5">
    <source>
        <dbReference type="Proteomes" id="UP001056426"/>
    </source>
</evidence>
<dbReference type="RefSeq" id="WP_250724187.1">
    <property type="nucleotide sequence ID" value="NZ_CP098400.1"/>
</dbReference>
<dbReference type="PIRSF" id="PIRSF011489">
    <property type="entry name" value="DUF479"/>
    <property type="match status" value="1"/>
</dbReference>
<evidence type="ECO:0000256" key="1">
    <source>
        <dbReference type="ARBA" id="ARBA00022516"/>
    </source>
</evidence>
<sequence length="197" mass="23431">MNYLAHLYLSGPSDGVRLGNFIGDYVKGNRFSLYPPEIRKGILLHRQIDSFMDEHPLSHASAELFRARYTRFSRVIIDVVYDHYLAKNWDKYSDQSLHDFVNEVHKLFITNYFILPPQVRQFLPFLIRSRRMENYQHLSGIEKTLKIMANHTVLPDHSAWAVEQIVKNDRQLQEQFTGFFEDIREMCRLFLENYKGD</sequence>
<reference evidence="4" key="2">
    <citation type="submission" date="2022-06" db="EMBL/GenBank/DDBJ databases">
        <title>Xiashengella guii gen. nov. sp. nov., a bacterium isolated form anaerobic digestion tank.</title>
        <authorList>
            <person name="Huang H."/>
        </authorList>
    </citation>
    <scope>NUCLEOTIDE SEQUENCE</scope>
    <source>
        <strain evidence="4">Ai-910</strain>
    </source>
</reference>
<dbReference type="AlphaFoldDB" id="A0A9J6ZR51"/>
<dbReference type="KEGG" id="alkq:M9189_01710"/>
<keyword evidence="1" id="KW-0444">Lipid biosynthesis</keyword>
<evidence type="ECO:0000313" key="4">
    <source>
        <dbReference type="EMBL" id="URW80075.1"/>
    </source>
</evidence>